<sequence>MKPITSFFLFSTLFCLSLFPQSIVATVNQNNATGANLIETACQHSGQRDLCVNSLESDPNTHNADLTGLALIALRIASSNASDISEHAKLLFKDSTLEPAVQDGAGECLDHYLDAAEQLDDSIAALLAKAYKDVDTWVKVAIGDADQCETALKGKESTMGPKNELFRQLCNNALAITKVLAEK</sequence>
<organism evidence="6 7">
    <name type="scientific">Rhamnella rubrinervis</name>
    <dbReference type="NCBI Taxonomy" id="2594499"/>
    <lineage>
        <taxon>Eukaryota</taxon>
        <taxon>Viridiplantae</taxon>
        <taxon>Streptophyta</taxon>
        <taxon>Embryophyta</taxon>
        <taxon>Tracheophyta</taxon>
        <taxon>Spermatophyta</taxon>
        <taxon>Magnoliopsida</taxon>
        <taxon>eudicotyledons</taxon>
        <taxon>Gunneridae</taxon>
        <taxon>Pentapetalae</taxon>
        <taxon>rosids</taxon>
        <taxon>fabids</taxon>
        <taxon>Rosales</taxon>
        <taxon>Rhamnaceae</taxon>
        <taxon>rhamnoid group</taxon>
        <taxon>Rhamneae</taxon>
        <taxon>Rhamnella</taxon>
    </lineage>
</organism>
<dbReference type="InterPro" id="IPR035513">
    <property type="entry name" value="Invertase/methylesterase_inhib"/>
</dbReference>
<keyword evidence="1 4" id="KW-0732">Signal</keyword>
<dbReference type="SMART" id="SM00856">
    <property type="entry name" value="PMEI"/>
    <property type="match status" value="1"/>
</dbReference>
<dbReference type="Pfam" id="PF04043">
    <property type="entry name" value="PMEI"/>
    <property type="match status" value="1"/>
</dbReference>
<dbReference type="PANTHER" id="PTHR35357:SF8">
    <property type="entry name" value="OS01G0111000 PROTEIN"/>
    <property type="match status" value="1"/>
</dbReference>
<reference evidence="6" key="1">
    <citation type="submission" date="2020-03" db="EMBL/GenBank/DDBJ databases">
        <title>A high-quality chromosome-level genome assembly of a woody plant with both climbing and erect habits, Rhamnella rubrinervis.</title>
        <authorList>
            <person name="Lu Z."/>
            <person name="Yang Y."/>
            <person name="Zhu X."/>
            <person name="Sun Y."/>
        </authorList>
    </citation>
    <scope>NUCLEOTIDE SEQUENCE</scope>
    <source>
        <strain evidence="6">BYM</strain>
        <tissue evidence="6">Leaf</tissue>
    </source>
</reference>
<dbReference type="AlphaFoldDB" id="A0A8K0DY55"/>
<gene>
    <name evidence="6" type="ORF">FNV43_RR23565</name>
</gene>
<dbReference type="NCBIfam" id="TIGR01614">
    <property type="entry name" value="PME_inhib"/>
    <property type="match status" value="1"/>
</dbReference>
<evidence type="ECO:0000259" key="5">
    <source>
        <dbReference type="SMART" id="SM00856"/>
    </source>
</evidence>
<evidence type="ECO:0000256" key="4">
    <source>
        <dbReference type="SAM" id="SignalP"/>
    </source>
</evidence>
<dbReference type="EMBL" id="VOIH02000010">
    <property type="protein sequence ID" value="KAF3436473.1"/>
    <property type="molecule type" value="Genomic_DNA"/>
</dbReference>
<evidence type="ECO:0000256" key="2">
    <source>
        <dbReference type="ARBA" id="ARBA00023157"/>
    </source>
</evidence>
<dbReference type="Proteomes" id="UP000796880">
    <property type="component" value="Unassembled WGS sequence"/>
</dbReference>
<dbReference type="Gene3D" id="1.20.140.40">
    <property type="entry name" value="Invertase/pectin methylesterase inhibitor family protein"/>
    <property type="match status" value="1"/>
</dbReference>
<accession>A0A8K0DY55</accession>
<dbReference type="InterPro" id="IPR006501">
    <property type="entry name" value="Pectinesterase_inhib_dom"/>
</dbReference>
<protein>
    <recommendedName>
        <fullName evidence="5">Pectinesterase inhibitor domain-containing protein</fullName>
    </recommendedName>
</protein>
<feature type="domain" description="Pectinesterase inhibitor" evidence="5">
    <location>
        <begin position="33"/>
        <end position="176"/>
    </location>
</feature>
<dbReference type="OrthoDB" id="841681at2759"/>
<evidence type="ECO:0000313" key="7">
    <source>
        <dbReference type="Proteomes" id="UP000796880"/>
    </source>
</evidence>
<keyword evidence="7" id="KW-1185">Reference proteome</keyword>
<feature type="signal peptide" evidence="4">
    <location>
        <begin position="1"/>
        <end position="25"/>
    </location>
</feature>
<proteinExistence type="inferred from homology"/>
<feature type="chain" id="PRO_5035419438" description="Pectinesterase inhibitor domain-containing protein" evidence="4">
    <location>
        <begin position="26"/>
        <end position="183"/>
    </location>
</feature>
<dbReference type="SUPFAM" id="SSF101148">
    <property type="entry name" value="Plant invertase/pectin methylesterase inhibitor"/>
    <property type="match status" value="1"/>
</dbReference>
<comment type="caution">
    <text evidence="6">The sequence shown here is derived from an EMBL/GenBank/DDBJ whole genome shotgun (WGS) entry which is preliminary data.</text>
</comment>
<dbReference type="PANTHER" id="PTHR35357">
    <property type="entry name" value="OS02G0537100 PROTEIN"/>
    <property type="match status" value="1"/>
</dbReference>
<keyword evidence="2" id="KW-1015">Disulfide bond</keyword>
<evidence type="ECO:0000256" key="1">
    <source>
        <dbReference type="ARBA" id="ARBA00022729"/>
    </source>
</evidence>
<evidence type="ECO:0000313" key="6">
    <source>
        <dbReference type="EMBL" id="KAF3436473.1"/>
    </source>
</evidence>
<dbReference type="GO" id="GO:0004857">
    <property type="term" value="F:enzyme inhibitor activity"/>
    <property type="evidence" value="ECO:0007669"/>
    <property type="project" value="InterPro"/>
</dbReference>
<dbReference type="CDD" id="cd15801">
    <property type="entry name" value="PMEI-like_1"/>
    <property type="match status" value="1"/>
</dbReference>
<name>A0A8K0DY55_9ROSA</name>
<evidence type="ECO:0000256" key="3">
    <source>
        <dbReference type="ARBA" id="ARBA00038471"/>
    </source>
</evidence>
<comment type="similarity">
    <text evidence="3">Belongs to the PMEI family.</text>
</comment>